<feature type="domain" description="ABC transmembrane type-1" evidence="11">
    <location>
        <begin position="146"/>
        <end position="452"/>
    </location>
</feature>
<feature type="transmembrane region" description="Helical" evidence="9">
    <location>
        <begin position="37"/>
        <end position="56"/>
    </location>
</feature>
<comment type="caution">
    <text evidence="12">The sequence shown here is derived from an EMBL/GenBank/DDBJ whole genome shotgun (WGS) entry which is preliminary data.</text>
</comment>
<evidence type="ECO:0000313" key="12">
    <source>
        <dbReference type="EMBL" id="KAK9792972.1"/>
    </source>
</evidence>
<feature type="transmembrane region" description="Helical" evidence="9">
    <location>
        <begin position="308"/>
        <end position="328"/>
    </location>
</feature>
<dbReference type="SUPFAM" id="SSF52540">
    <property type="entry name" value="P-loop containing nucleoside triphosphate hydrolases"/>
    <property type="match status" value="1"/>
</dbReference>
<dbReference type="SMART" id="SM00382">
    <property type="entry name" value="AAA"/>
    <property type="match status" value="1"/>
</dbReference>
<feature type="transmembrane region" description="Helical" evidence="9">
    <location>
        <begin position="279"/>
        <end position="302"/>
    </location>
</feature>
<dbReference type="PROSITE" id="PS50893">
    <property type="entry name" value="ABC_TRANSPORTER_2"/>
    <property type="match status" value="1"/>
</dbReference>
<dbReference type="GO" id="GO:0005524">
    <property type="term" value="F:ATP binding"/>
    <property type="evidence" value="ECO:0007669"/>
    <property type="project" value="UniProtKB-KW"/>
</dbReference>
<organism evidence="12 13">
    <name type="scientific">Symbiochloris irregularis</name>
    <dbReference type="NCBI Taxonomy" id="706552"/>
    <lineage>
        <taxon>Eukaryota</taxon>
        <taxon>Viridiplantae</taxon>
        <taxon>Chlorophyta</taxon>
        <taxon>core chlorophytes</taxon>
        <taxon>Trebouxiophyceae</taxon>
        <taxon>Trebouxiales</taxon>
        <taxon>Trebouxiaceae</taxon>
        <taxon>Symbiochloris</taxon>
    </lineage>
</organism>
<dbReference type="InterPro" id="IPR017871">
    <property type="entry name" value="ABC_transporter-like_CS"/>
</dbReference>
<dbReference type="GO" id="GO:0016887">
    <property type="term" value="F:ATP hydrolysis activity"/>
    <property type="evidence" value="ECO:0007669"/>
    <property type="project" value="InterPro"/>
</dbReference>
<dbReference type="AlphaFoldDB" id="A0AAW1NQ89"/>
<reference evidence="12 13" key="1">
    <citation type="journal article" date="2024" name="Nat. Commun.">
        <title>Phylogenomics reveals the evolutionary origins of lichenization in chlorophyte algae.</title>
        <authorList>
            <person name="Puginier C."/>
            <person name="Libourel C."/>
            <person name="Otte J."/>
            <person name="Skaloud P."/>
            <person name="Haon M."/>
            <person name="Grisel S."/>
            <person name="Petersen M."/>
            <person name="Berrin J.G."/>
            <person name="Delaux P.M."/>
            <person name="Dal Grande F."/>
            <person name="Keller J."/>
        </authorList>
    </citation>
    <scope>NUCLEOTIDE SEQUENCE [LARGE SCALE GENOMIC DNA]</scope>
    <source>
        <strain evidence="12 13">SAG 2036</strain>
    </source>
</reference>
<keyword evidence="7 9" id="KW-0472">Membrane</keyword>
<dbReference type="Proteomes" id="UP001465755">
    <property type="component" value="Unassembled WGS sequence"/>
</dbReference>
<evidence type="ECO:0000256" key="2">
    <source>
        <dbReference type="ARBA" id="ARBA00022448"/>
    </source>
</evidence>
<gene>
    <name evidence="12" type="ORF">WJX73_004493</name>
</gene>
<feature type="transmembrane region" description="Helical" evidence="9">
    <location>
        <begin position="196"/>
        <end position="222"/>
    </location>
</feature>
<keyword evidence="4" id="KW-0547">Nucleotide-binding</keyword>
<proteinExistence type="inferred from homology"/>
<feature type="transmembrane region" description="Helical" evidence="9">
    <location>
        <begin position="12"/>
        <end position="30"/>
    </location>
</feature>
<name>A0AAW1NQ89_9CHLO</name>
<dbReference type="InterPro" id="IPR003593">
    <property type="entry name" value="AAA+_ATPase"/>
</dbReference>
<dbReference type="InterPro" id="IPR011527">
    <property type="entry name" value="ABC1_TM_dom"/>
</dbReference>
<dbReference type="InterPro" id="IPR027417">
    <property type="entry name" value="P-loop_NTPase"/>
</dbReference>
<evidence type="ECO:0000256" key="6">
    <source>
        <dbReference type="ARBA" id="ARBA00022989"/>
    </source>
</evidence>
<dbReference type="PANTHER" id="PTHR24221">
    <property type="entry name" value="ATP-BINDING CASSETTE SUB-FAMILY B"/>
    <property type="match status" value="1"/>
</dbReference>
<sequence length="763" mass="83726">MKALLDSRGFLSITWTASAVLLLLGVRNSVTVQLRFLVWPALLAYALASYTAVRLYLAHVPSQLDSPLLLAVTTCLETCMVATIAVIETLRSPSDEEDDALKEALLGVDEEAPADAGPKQRSWPSLLLTALVYVWPEGRLLQVRALGCVVIVAMARLLNLAVPILYRDVVNTMADVSAKTHPPPGQPAQHFTFKQVFYPFVCLYMVASYLQGGIGTSSMGLLSNMRTWLWIPVFQAAYRRISLDLFAHTLDLDLKFHLMRKTGEVTRIMDRGTNALQNILSTVIFNIGPQMFDIVAACAYLATALQPWIALILFVTLLSYIPLTIYLTEWRGRFRRDMNRLDNAKSGRVTDALLNYETVKYFSNEPLEVSNLASAIGDYQQVEYKLLASLAALNVIQSAVIFSGLVAGLLVCTRGVANGSLTVGDAVLFITMVQQLSAPLNFFGSYYRQIQGYVIDMSNMFDLLSTSPSTQDDPDAKELVTSGQALQFDNVFFEYTPGNPVLHGVSFSIAGGKTLALVGETGSGKSTILRLLFRFYDPSSGCIRVDGQDIARVTQRSLRAALGVVPQDSVLFNDTIEYNIRYGRPGASREEVVTSCKQAALHSAVEEHFPEGYDTRVGERGLRLSGGEKQRVAFARAILRNPGILVLDEATSSLDSLTEHRIQAALSGLRDQRTTIIVAHRLSTIMEADCIVVLHHGRVLETGSHQELLDKAGPYAAMWSRQVEASRSTVDMSAIAEDDSQAQKGSSSGVLCLDFARRFLGLP</sequence>
<dbReference type="PROSITE" id="PS50929">
    <property type="entry name" value="ABC_TM1F"/>
    <property type="match status" value="1"/>
</dbReference>
<dbReference type="GO" id="GO:0140359">
    <property type="term" value="F:ABC-type transporter activity"/>
    <property type="evidence" value="ECO:0007669"/>
    <property type="project" value="InterPro"/>
</dbReference>
<dbReference type="Pfam" id="PF00005">
    <property type="entry name" value="ABC_tran"/>
    <property type="match status" value="1"/>
</dbReference>
<evidence type="ECO:0000256" key="5">
    <source>
        <dbReference type="ARBA" id="ARBA00022840"/>
    </source>
</evidence>
<dbReference type="PANTHER" id="PTHR24221:SF654">
    <property type="entry name" value="ATP-BINDING CASSETTE SUB-FAMILY B MEMBER 6"/>
    <property type="match status" value="1"/>
</dbReference>
<feature type="domain" description="ABC transporter" evidence="10">
    <location>
        <begin position="486"/>
        <end position="721"/>
    </location>
</feature>
<dbReference type="CDD" id="cd03253">
    <property type="entry name" value="ABCC_ATM1_transporter"/>
    <property type="match status" value="1"/>
</dbReference>
<dbReference type="Gene3D" id="3.40.50.300">
    <property type="entry name" value="P-loop containing nucleotide triphosphate hydrolases"/>
    <property type="match status" value="1"/>
</dbReference>
<dbReference type="Pfam" id="PF00664">
    <property type="entry name" value="ABC_membrane"/>
    <property type="match status" value="1"/>
</dbReference>
<dbReference type="PROSITE" id="PS00211">
    <property type="entry name" value="ABC_TRANSPORTER_1"/>
    <property type="match status" value="1"/>
</dbReference>
<evidence type="ECO:0000259" key="11">
    <source>
        <dbReference type="PROSITE" id="PS50929"/>
    </source>
</evidence>
<comment type="subcellular location">
    <subcellularLocation>
        <location evidence="1">Membrane</location>
        <topology evidence="1">Multi-pass membrane protein</topology>
    </subcellularLocation>
</comment>
<keyword evidence="3 9" id="KW-0812">Transmembrane</keyword>
<accession>A0AAW1NQ89</accession>
<comment type="similarity">
    <text evidence="8">Belongs to the ABC transporter superfamily. ABCB family. Heavy Metal importer (TC 3.A.1.210) subfamily.</text>
</comment>
<keyword evidence="2" id="KW-0813">Transport</keyword>
<evidence type="ECO:0000313" key="13">
    <source>
        <dbReference type="Proteomes" id="UP001465755"/>
    </source>
</evidence>
<dbReference type="InterPro" id="IPR039421">
    <property type="entry name" value="Type_1_exporter"/>
</dbReference>
<dbReference type="EMBL" id="JALJOQ010000156">
    <property type="protein sequence ID" value="KAK9792972.1"/>
    <property type="molecule type" value="Genomic_DNA"/>
</dbReference>
<feature type="transmembrane region" description="Helical" evidence="9">
    <location>
        <begin position="68"/>
        <end position="87"/>
    </location>
</feature>
<dbReference type="CDD" id="cd18581">
    <property type="entry name" value="ABC_6TM_ABCB6"/>
    <property type="match status" value="1"/>
</dbReference>
<evidence type="ECO:0000256" key="7">
    <source>
        <dbReference type="ARBA" id="ARBA00023136"/>
    </source>
</evidence>
<feature type="transmembrane region" description="Helical" evidence="9">
    <location>
        <begin position="145"/>
        <end position="166"/>
    </location>
</feature>
<feature type="transmembrane region" description="Helical" evidence="9">
    <location>
        <begin position="386"/>
        <end position="411"/>
    </location>
</feature>
<evidence type="ECO:0000256" key="4">
    <source>
        <dbReference type="ARBA" id="ARBA00022741"/>
    </source>
</evidence>
<evidence type="ECO:0000259" key="10">
    <source>
        <dbReference type="PROSITE" id="PS50893"/>
    </source>
</evidence>
<dbReference type="FunFam" id="3.40.50.300:FF:000287">
    <property type="entry name" value="Multidrug ABC transporter ATP-binding protein"/>
    <property type="match status" value="1"/>
</dbReference>
<dbReference type="InterPro" id="IPR036640">
    <property type="entry name" value="ABC1_TM_sf"/>
</dbReference>
<keyword evidence="13" id="KW-1185">Reference proteome</keyword>
<evidence type="ECO:0000256" key="8">
    <source>
        <dbReference type="ARBA" id="ARBA00024363"/>
    </source>
</evidence>
<evidence type="ECO:0000256" key="3">
    <source>
        <dbReference type="ARBA" id="ARBA00022692"/>
    </source>
</evidence>
<evidence type="ECO:0000256" key="9">
    <source>
        <dbReference type="SAM" id="Phobius"/>
    </source>
</evidence>
<keyword evidence="5" id="KW-0067">ATP-binding</keyword>
<dbReference type="InterPro" id="IPR003439">
    <property type="entry name" value="ABC_transporter-like_ATP-bd"/>
</dbReference>
<dbReference type="SUPFAM" id="SSF90123">
    <property type="entry name" value="ABC transporter transmembrane region"/>
    <property type="match status" value="1"/>
</dbReference>
<protein>
    <submittedName>
        <fullName evidence="12">Uncharacterized protein</fullName>
    </submittedName>
</protein>
<evidence type="ECO:0000256" key="1">
    <source>
        <dbReference type="ARBA" id="ARBA00004141"/>
    </source>
</evidence>
<dbReference type="GO" id="GO:0016020">
    <property type="term" value="C:membrane"/>
    <property type="evidence" value="ECO:0007669"/>
    <property type="project" value="UniProtKB-SubCell"/>
</dbReference>
<keyword evidence="6 9" id="KW-1133">Transmembrane helix</keyword>
<dbReference type="Gene3D" id="1.20.1560.10">
    <property type="entry name" value="ABC transporter type 1, transmembrane domain"/>
    <property type="match status" value="1"/>
</dbReference>